<name>A0A383E110_9ZZZZ</name>
<organism evidence="1">
    <name type="scientific">marine metagenome</name>
    <dbReference type="NCBI Taxonomy" id="408172"/>
    <lineage>
        <taxon>unclassified sequences</taxon>
        <taxon>metagenomes</taxon>
        <taxon>ecological metagenomes</taxon>
    </lineage>
</organism>
<reference evidence="1" key="1">
    <citation type="submission" date="2018-05" db="EMBL/GenBank/DDBJ databases">
        <authorList>
            <person name="Lanie J.A."/>
            <person name="Ng W.-L."/>
            <person name="Kazmierczak K.M."/>
            <person name="Andrzejewski T.M."/>
            <person name="Davidsen T.M."/>
            <person name="Wayne K.J."/>
            <person name="Tettelin H."/>
            <person name="Glass J.I."/>
            <person name="Rusch D."/>
            <person name="Podicherti R."/>
            <person name="Tsui H.-C.T."/>
            <person name="Winkler M.E."/>
        </authorList>
    </citation>
    <scope>NUCLEOTIDE SEQUENCE</scope>
</reference>
<evidence type="ECO:0000313" key="1">
    <source>
        <dbReference type="EMBL" id="SVE49798.1"/>
    </source>
</evidence>
<feature type="non-terminal residue" evidence="1">
    <location>
        <position position="1"/>
    </location>
</feature>
<dbReference type="EMBL" id="UINC01221457">
    <property type="protein sequence ID" value="SVE49798.1"/>
    <property type="molecule type" value="Genomic_DNA"/>
</dbReference>
<gene>
    <name evidence="1" type="ORF">METZ01_LOCUS502652</name>
</gene>
<dbReference type="AlphaFoldDB" id="A0A383E110"/>
<proteinExistence type="predicted"/>
<protein>
    <submittedName>
        <fullName evidence="1">Uncharacterized protein</fullName>
    </submittedName>
</protein>
<feature type="non-terminal residue" evidence="1">
    <location>
        <position position="26"/>
    </location>
</feature>
<sequence>VLFLWDTTEKNLDLALSLLYICLKPT</sequence>
<accession>A0A383E110</accession>